<keyword evidence="3" id="KW-1003">Cell membrane</keyword>
<proteinExistence type="inferred from homology"/>
<dbReference type="CDD" id="cd13127">
    <property type="entry name" value="MATE_tuaB_like"/>
    <property type="match status" value="1"/>
</dbReference>
<dbReference type="NCBIfam" id="NF007773">
    <property type="entry name" value="PRK10459.1"/>
    <property type="match status" value="1"/>
</dbReference>
<feature type="transmembrane region" description="Helical" evidence="7">
    <location>
        <begin position="43"/>
        <end position="67"/>
    </location>
</feature>
<keyword evidence="6 7" id="KW-0472">Membrane</keyword>
<feature type="transmembrane region" description="Helical" evidence="7">
    <location>
        <begin position="79"/>
        <end position="105"/>
    </location>
</feature>
<feature type="transmembrane region" description="Helical" evidence="7">
    <location>
        <begin position="377"/>
        <end position="398"/>
    </location>
</feature>
<dbReference type="EMBL" id="RBXL01000001">
    <property type="protein sequence ID" value="RKT47459.1"/>
    <property type="molecule type" value="Genomic_DNA"/>
</dbReference>
<evidence type="ECO:0000256" key="2">
    <source>
        <dbReference type="ARBA" id="ARBA00007430"/>
    </source>
</evidence>
<feature type="transmembrane region" description="Helical" evidence="7">
    <location>
        <begin position="21"/>
        <end position="37"/>
    </location>
</feature>
<dbReference type="InterPro" id="IPR050833">
    <property type="entry name" value="Poly_Biosynth_Transport"/>
</dbReference>
<evidence type="ECO:0000313" key="9">
    <source>
        <dbReference type="Proteomes" id="UP000274556"/>
    </source>
</evidence>
<feature type="transmembrane region" description="Helical" evidence="7">
    <location>
        <begin position="156"/>
        <end position="187"/>
    </location>
</feature>
<comment type="similarity">
    <text evidence="2">Belongs to the polysaccharide synthase family.</text>
</comment>
<evidence type="ECO:0000256" key="1">
    <source>
        <dbReference type="ARBA" id="ARBA00004651"/>
    </source>
</evidence>
<accession>A0A495VDN5</accession>
<feature type="transmembrane region" description="Helical" evidence="7">
    <location>
        <begin position="410"/>
        <end position="435"/>
    </location>
</feature>
<feature type="transmembrane region" description="Helical" evidence="7">
    <location>
        <begin position="230"/>
        <end position="247"/>
    </location>
</feature>
<dbReference type="GO" id="GO:0005886">
    <property type="term" value="C:plasma membrane"/>
    <property type="evidence" value="ECO:0007669"/>
    <property type="project" value="UniProtKB-SubCell"/>
</dbReference>
<dbReference type="PANTHER" id="PTHR30250">
    <property type="entry name" value="PST FAMILY PREDICTED COLANIC ACID TRANSPORTER"/>
    <property type="match status" value="1"/>
</dbReference>
<dbReference type="AlphaFoldDB" id="A0A495VDN5"/>
<feature type="transmembrane region" description="Helical" evidence="7">
    <location>
        <begin position="207"/>
        <end position="223"/>
    </location>
</feature>
<sequence>MTLKDKAVKGVFWSAAERWSAQLLSTIVFLILARLLGPEDFGLVALAMIFIAFAGIFVEAGFSQSIVQREDLRKSHLDTAFWSTIVLALLLGTVMFALAPIIAALLKEPQLEDVIRALSPVFLFSALSSTQGAILRRDFRFKSLGVRTVVANLCGGVTGISCAFAGLGVWSLVAQTLVGSVVGVLILWWTSTWRPGLEVSSRSFKELFSFGVNITAISILNFFNKKVDRLLIGTFLGTAALGYYTIARRFTEMAADLLLSPIGKVAMPTFARMQTDRPRLRDAFYRITKVTSAISSPVFVGMILVAPDFIPVVVGPQWEVSVPVLQLLAGVGLTWGLTFLTMPSMLAAGYSRAAAGFHLINTTANVIGFAIAVQWGIVAVAAAFLVRGILLAPLPFWFMHRHLGIEYGRILRDALGVALSLLLMTAACLTTAFLLAESADWIRLIATVAAGALAYLTGLVLFDRGLLAEARSILKIR</sequence>
<dbReference type="RefSeq" id="WP_120799424.1">
    <property type="nucleotide sequence ID" value="NZ_RBXL01000001.1"/>
</dbReference>
<evidence type="ECO:0000256" key="5">
    <source>
        <dbReference type="ARBA" id="ARBA00022989"/>
    </source>
</evidence>
<evidence type="ECO:0000313" key="8">
    <source>
        <dbReference type="EMBL" id="RKT47459.1"/>
    </source>
</evidence>
<dbReference type="PANTHER" id="PTHR30250:SF10">
    <property type="entry name" value="LIPOPOLYSACCHARIDE BIOSYNTHESIS PROTEIN WZXC"/>
    <property type="match status" value="1"/>
</dbReference>
<keyword evidence="5 7" id="KW-1133">Transmembrane helix</keyword>
<evidence type="ECO:0000256" key="7">
    <source>
        <dbReference type="SAM" id="Phobius"/>
    </source>
</evidence>
<feature type="transmembrane region" description="Helical" evidence="7">
    <location>
        <begin position="441"/>
        <end position="462"/>
    </location>
</feature>
<dbReference type="Pfam" id="PF13440">
    <property type="entry name" value="Polysacc_synt_3"/>
    <property type="match status" value="1"/>
</dbReference>
<evidence type="ECO:0000256" key="3">
    <source>
        <dbReference type="ARBA" id="ARBA00022475"/>
    </source>
</evidence>
<dbReference type="Proteomes" id="UP000274556">
    <property type="component" value="Unassembled WGS sequence"/>
</dbReference>
<evidence type="ECO:0000256" key="4">
    <source>
        <dbReference type="ARBA" id="ARBA00022692"/>
    </source>
</evidence>
<gene>
    <name evidence="8" type="ORF">BDD21_5047</name>
</gene>
<reference evidence="8 9" key="1">
    <citation type="submission" date="2018-10" db="EMBL/GenBank/DDBJ databases">
        <title>Genomic Encyclopedia of Archaeal and Bacterial Type Strains, Phase II (KMG-II): from individual species to whole genera.</title>
        <authorList>
            <person name="Goeker M."/>
        </authorList>
    </citation>
    <scope>NUCLEOTIDE SEQUENCE [LARGE SCALE GENOMIC DNA]</scope>
    <source>
        <strain evidence="8 9">DSM 235</strain>
    </source>
</reference>
<comment type="subcellular location">
    <subcellularLocation>
        <location evidence="1">Cell membrane</location>
        <topology evidence="1">Multi-pass membrane protein</topology>
    </subcellularLocation>
</comment>
<feature type="transmembrane region" description="Helical" evidence="7">
    <location>
        <begin position="320"/>
        <end position="341"/>
    </location>
</feature>
<protein>
    <submittedName>
        <fullName evidence="8">PST family polysaccharide transporter</fullName>
    </submittedName>
</protein>
<dbReference type="OrthoDB" id="8538786at2"/>
<evidence type="ECO:0000256" key="6">
    <source>
        <dbReference type="ARBA" id="ARBA00023136"/>
    </source>
</evidence>
<keyword evidence="4 7" id="KW-0812">Transmembrane</keyword>
<name>A0A495VDN5_9GAMM</name>
<feature type="transmembrane region" description="Helical" evidence="7">
    <location>
        <begin position="292"/>
        <end position="314"/>
    </location>
</feature>
<keyword evidence="9" id="KW-1185">Reference proteome</keyword>
<comment type="caution">
    <text evidence="8">The sequence shown here is derived from an EMBL/GenBank/DDBJ whole genome shotgun (WGS) entry which is preliminary data.</text>
</comment>
<organism evidence="8 9">
    <name type="scientific">Thiocapsa rosea</name>
    <dbReference type="NCBI Taxonomy" id="69360"/>
    <lineage>
        <taxon>Bacteria</taxon>
        <taxon>Pseudomonadati</taxon>
        <taxon>Pseudomonadota</taxon>
        <taxon>Gammaproteobacteria</taxon>
        <taxon>Chromatiales</taxon>
        <taxon>Chromatiaceae</taxon>
        <taxon>Thiocapsa</taxon>
    </lineage>
</organism>